<reference evidence="3" key="1">
    <citation type="submission" date="2020-11" db="EMBL/GenBank/DDBJ databases">
        <authorList>
            <consortium name="DOE Joint Genome Institute"/>
            <person name="Ahrendt S."/>
            <person name="Riley R."/>
            <person name="Andreopoulos W."/>
            <person name="Labutti K."/>
            <person name="Pangilinan J."/>
            <person name="Ruiz-Duenas F.J."/>
            <person name="Barrasa J.M."/>
            <person name="Sanchez-Garcia M."/>
            <person name="Camarero S."/>
            <person name="Miyauchi S."/>
            <person name="Serrano A."/>
            <person name="Linde D."/>
            <person name="Babiker R."/>
            <person name="Drula E."/>
            <person name="Ayuso-Fernandez I."/>
            <person name="Pacheco R."/>
            <person name="Padilla G."/>
            <person name="Ferreira P."/>
            <person name="Barriuso J."/>
            <person name="Kellner H."/>
            <person name="Castanera R."/>
            <person name="Alfaro M."/>
            <person name="Ramirez L."/>
            <person name="Pisabarro A.G."/>
            <person name="Kuo A."/>
            <person name="Tritt A."/>
            <person name="Lipzen A."/>
            <person name="He G."/>
            <person name="Yan M."/>
            <person name="Ng V."/>
            <person name="Cullen D."/>
            <person name="Martin F."/>
            <person name="Rosso M.-N."/>
            <person name="Henrissat B."/>
            <person name="Hibbett D."/>
            <person name="Martinez A.T."/>
            <person name="Grigoriev I.V."/>
        </authorList>
    </citation>
    <scope>NUCLEOTIDE SEQUENCE</scope>
    <source>
        <strain evidence="3">CIRM-BRFM 674</strain>
    </source>
</reference>
<feature type="domain" description="Nephrocystin 3-like N-terminal" evidence="2">
    <location>
        <begin position="86"/>
        <end position="255"/>
    </location>
</feature>
<keyword evidence="4" id="KW-1185">Reference proteome</keyword>
<dbReference type="InterPro" id="IPR027417">
    <property type="entry name" value="P-loop_NTPase"/>
</dbReference>
<accession>A0A9P5Z1W8</accession>
<evidence type="ECO:0000259" key="2">
    <source>
        <dbReference type="Pfam" id="PF24883"/>
    </source>
</evidence>
<dbReference type="AlphaFoldDB" id="A0A9P5Z1W8"/>
<dbReference type="OrthoDB" id="3014077at2759"/>
<dbReference type="EMBL" id="MU155204">
    <property type="protein sequence ID" value="KAF9479883.1"/>
    <property type="molecule type" value="Genomic_DNA"/>
</dbReference>
<comment type="caution">
    <text evidence="3">The sequence shown here is derived from an EMBL/GenBank/DDBJ whole genome shotgun (WGS) entry which is preliminary data.</text>
</comment>
<organism evidence="3 4">
    <name type="scientific">Pholiota conissans</name>
    <dbReference type="NCBI Taxonomy" id="109636"/>
    <lineage>
        <taxon>Eukaryota</taxon>
        <taxon>Fungi</taxon>
        <taxon>Dikarya</taxon>
        <taxon>Basidiomycota</taxon>
        <taxon>Agaricomycotina</taxon>
        <taxon>Agaricomycetes</taxon>
        <taxon>Agaricomycetidae</taxon>
        <taxon>Agaricales</taxon>
        <taxon>Agaricineae</taxon>
        <taxon>Strophariaceae</taxon>
        <taxon>Pholiota</taxon>
    </lineage>
</organism>
<sequence>MTSTPEVNASPSRPFSRSYETQRYDVNTIFSAPTLVTGGTFTQHNTTITSQGGFERLQDEVAATAFHNSAQRVDPPKCHPHTREAVLRHIMQWIQTSENRESWILWLNGAAGAGKSAIAQTIAEMCVREGIQLASFFFSRTDPTRNTQKSLMATISYQIAQSLPFTRDLITQAIENDPLIFQRSLEVQLEHLIASPLRQLREVDPRIISSASPFVIIIDGVDECHRRAAQIDIITTISKALRAHATPAIFLLASRNESHLIMTFNSRTTMDLLIRVALDDDYLSDDDISLYLNENFAQIKETHPLRHLIPDEWPPTELVKELVDKSSGQFIYASVVTKYVSAPNSHPVQRLEVIRGLRPTSVDTPFAQLDALYQHIFSSISNIDITLSILAYSILMRHTDIATITKFFDMPIGTVEAGLVDLSSVIACKGGYVIYLHASLPDFLLDESRSQQFYVSPSQWHTAFAHRWFVLRA</sequence>
<dbReference type="Proteomes" id="UP000807469">
    <property type="component" value="Unassembled WGS sequence"/>
</dbReference>
<proteinExistence type="predicted"/>
<dbReference type="InterPro" id="IPR056884">
    <property type="entry name" value="NPHP3-like_N"/>
</dbReference>
<name>A0A9P5Z1W8_9AGAR</name>
<evidence type="ECO:0000256" key="1">
    <source>
        <dbReference type="ARBA" id="ARBA00022737"/>
    </source>
</evidence>
<dbReference type="SUPFAM" id="SSF52540">
    <property type="entry name" value="P-loop containing nucleoside triphosphate hydrolases"/>
    <property type="match status" value="1"/>
</dbReference>
<dbReference type="PANTHER" id="PTHR10039:SF14">
    <property type="entry name" value="NACHT DOMAIN-CONTAINING PROTEIN"/>
    <property type="match status" value="1"/>
</dbReference>
<dbReference type="Gene3D" id="3.40.50.300">
    <property type="entry name" value="P-loop containing nucleotide triphosphate hydrolases"/>
    <property type="match status" value="1"/>
</dbReference>
<gene>
    <name evidence="3" type="ORF">BDN70DRAFT_662104</name>
</gene>
<keyword evidence="1" id="KW-0677">Repeat</keyword>
<protein>
    <recommendedName>
        <fullName evidence="2">Nephrocystin 3-like N-terminal domain-containing protein</fullName>
    </recommendedName>
</protein>
<dbReference type="PANTHER" id="PTHR10039">
    <property type="entry name" value="AMELOGENIN"/>
    <property type="match status" value="1"/>
</dbReference>
<dbReference type="Pfam" id="PF24883">
    <property type="entry name" value="NPHP3_N"/>
    <property type="match status" value="1"/>
</dbReference>
<evidence type="ECO:0000313" key="3">
    <source>
        <dbReference type="EMBL" id="KAF9479883.1"/>
    </source>
</evidence>
<evidence type="ECO:0000313" key="4">
    <source>
        <dbReference type="Proteomes" id="UP000807469"/>
    </source>
</evidence>